<name>A0A423SYD7_PENVA</name>
<keyword evidence="3" id="KW-1185">Reference proteome</keyword>
<proteinExistence type="predicted"/>
<reference evidence="2 3" key="2">
    <citation type="submission" date="2019-01" db="EMBL/GenBank/DDBJ databases">
        <title>The decoding of complex shrimp genome reveals the adaptation for benthos swimmer, frequently molting mechanism and breeding impact on genome.</title>
        <authorList>
            <person name="Sun Y."/>
            <person name="Gao Y."/>
            <person name="Yu Y."/>
        </authorList>
    </citation>
    <scope>NUCLEOTIDE SEQUENCE [LARGE SCALE GENOMIC DNA]</scope>
    <source>
        <tissue evidence="2">Muscle</tissue>
    </source>
</reference>
<dbReference type="AlphaFoldDB" id="A0A423SYD7"/>
<sequence length="514" mass="55610">MVKRGFVLSPLLVAGSELARDDTRRRRPPLRPAEHRSGAPSRRQQTAGRLGPGGGTANWIIPDPAGSSQFRPVRQAFHFPSLLAFCISFGGSCHASRGKNGQPRSLYSLFQLQGCVSRSDSPADCVVDGARIGDVPARYVVRGLQGHELPVVGTYVDPNIVTGFCYQVRPVDAKKALFQVGPSPGYRMGTERITFASDKHNINDNYFWSDTHPEGYGFALRLVQEGDKFTLRDANGYSVATAEVIGLLGPQTEVSHRVLENGGIEKRAQVSVLCNVSYFDEPHAELRPVAISGVAVSLRAKGARAVASLKKIKECSVGGERGYTLVAGVDSSSRVTMLSGDKIGDVPTKYYVTGLLPHEQPVAGTFGIGRGYGKRLTFASTSLNNNENYFWSDSHPEGYGFSIQAVVPGDSFRIMSSSGEEVGRAQVFRADLPQVEESSTVSSEGHVTKRVRVTVTCDVTFHGEDDRTLAVTGTAVVVRRGRVARALRLEDVAIGSQISVLFSRASETLTFVRE</sequence>
<dbReference type="EMBL" id="QCYY01002583">
    <property type="protein sequence ID" value="ROT69316.1"/>
    <property type="molecule type" value="Genomic_DNA"/>
</dbReference>
<accession>A0A423SYD7</accession>
<dbReference type="Proteomes" id="UP000283509">
    <property type="component" value="Unassembled WGS sequence"/>
</dbReference>
<evidence type="ECO:0000313" key="3">
    <source>
        <dbReference type="Proteomes" id="UP000283509"/>
    </source>
</evidence>
<comment type="caution">
    <text evidence="2">The sequence shown here is derived from an EMBL/GenBank/DDBJ whole genome shotgun (WGS) entry which is preliminary data.</text>
</comment>
<reference evidence="2 3" key="1">
    <citation type="submission" date="2018-04" db="EMBL/GenBank/DDBJ databases">
        <authorList>
            <person name="Zhang X."/>
            <person name="Yuan J."/>
            <person name="Li F."/>
            <person name="Xiang J."/>
        </authorList>
    </citation>
    <scope>NUCLEOTIDE SEQUENCE [LARGE SCALE GENOMIC DNA]</scope>
    <source>
        <tissue evidence="2">Muscle</tissue>
    </source>
</reference>
<protein>
    <submittedName>
        <fullName evidence="2">Uncharacterized protein</fullName>
    </submittedName>
</protein>
<evidence type="ECO:0000313" key="2">
    <source>
        <dbReference type="EMBL" id="ROT69316.1"/>
    </source>
</evidence>
<gene>
    <name evidence="2" type="ORF">C7M84_012510</name>
</gene>
<organism evidence="2 3">
    <name type="scientific">Penaeus vannamei</name>
    <name type="common">Whiteleg shrimp</name>
    <name type="synonym">Litopenaeus vannamei</name>
    <dbReference type="NCBI Taxonomy" id="6689"/>
    <lineage>
        <taxon>Eukaryota</taxon>
        <taxon>Metazoa</taxon>
        <taxon>Ecdysozoa</taxon>
        <taxon>Arthropoda</taxon>
        <taxon>Crustacea</taxon>
        <taxon>Multicrustacea</taxon>
        <taxon>Malacostraca</taxon>
        <taxon>Eumalacostraca</taxon>
        <taxon>Eucarida</taxon>
        <taxon>Decapoda</taxon>
        <taxon>Dendrobranchiata</taxon>
        <taxon>Penaeoidea</taxon>
        <taxon>Penaeidae</taxon>
        <taxon>Penaeus</taxon>
    </lineage>
</organism>
<evidence type="ECO:0000256" key="1">
    <source>
        <dbReference type="SAM" id="MobiDB-lite"/>
    </source>
</evidence>
<feature type="region of interest" description="Disordered" evidence="1">
    <location>
        <begin position="19"/>
        <end position="62"/>
    </location>
</feature>